<sequence>MKNIYIKLFLFMFSVLAVGCQDDDTMSHTNVSAVNALYAPANDKFFNLAIPGGSAVFEWEGAKAEDNGAVLYDVLFDVENGDFSKPVFTIPSDGKGFQPALNLTFTQLNKIAEMAGIETEAIGKLKWTVYSTKGLNVVKSAVSGVIQVQRAGGFPTPDQLFVTGTGSEGGDAVADAVPFKKTGASTYEIYTKLKAGQYKFITRKNGTPETYYIDNGKLKEDGATTFAGTDKVYRIRIDFSDGSAKMTEIKKIELWFPPLGQYLFEYTYAGKGIWKADNKLIVFKQESWGRDERYKFKFTVDNAGTGAEEWFGSVNGDNSRPDANTSPAYWYMVPVTNDFWANSFKFDGAVDNKNVNAVVDFSATATAYTHSFTVL</sequence>
<feature type="chain" id="PRO_5017723977" evidence="1">
    <location>
        <begin position="18"/>
        <end position="375"/>
    </location>
</feature>
<dbReference type="AlphaFoldDB" id="A0A3E0E966"/>
<keyword evidence="4" id="KW-1185">Reference proteome</keyword>
<name>A0A3E0E966_9FLAO</name>
<comment type="caution">
    <text evidence="3">The sequence shown here is derived from an EMBL/GenBank/DDBJ whole genome shotgun (WGS) entry which is preliminary data.</text>
</comment>
<keyword evidence="1" id="KW-0732">Signal</keyword>
<feature type="signal peptide" evidence="1">
    <location>
        <begin position="1"/>
        <end position="17"/>
    </location>
</feature>
<evidence type="ECO:0000313" key="4">
    <source>
        <dbReference type="Proteomes" id="UP000257136"/>
    </source>
</evidence>
<protein>
    <submittedName>
        <fullName evidence="3">SusE-like outer membrane protein</fullName>
    </submittedName>
</protein>
<feature type="domain" description="SusE outer membrane protein" evidence="2">
    <location>
        <begin position="22"/>
        <end position="129"/>
    </location>
</feature>
<dbReference type="Proteomes" id="UP000257136">
    <property type="component" value="Unassembled WGS sequence"/>
</dbReference>
<evidence type="ECO:0000256" key="1">
    <source>
        <dbReference type="SAM" id="SignalP"/>
    </source>
</evidence>
<accession>A0A3E0E966</accession>
<dbReference type="Pfam" id="PF14292">
    <property type="entry name" value="SusE"/>
    <property type="match status" value="1"/>
</dbReference>
<gene>
    <name evidence="3" type="ORF">C8P67_11252</name>
</gene>
<organism evidence="3 4">
    <name type="scientific">Flavobacterium aquicola</name>
    <dbReference type="NCBI Taxonomy" id="1682742"/>
    <lineage>
        <taxon>Bacteria</taxon>
        <taxon>Pseudomonadati</taxon>
        <taxon>Bacteroidota</taxon>
        <taxon>Flavobacteriia</taxon>
        <taxon>Flavobacteriales</taxon>
        <taxon>Flavobacteriaceae</taxon>
        <taxon>Flavobacterium</taxon>
    </lineage>
</organism>
<proteinExistence type="predicted"/>
<dbReference type="InterPro" id="IPR025970">
    <property type="entry name" value="SusE"/>
</dbReference>
<dbReference type="OrthoDB" id="631295at2"/>
<dbReference type="PROSITE" id="PS51257">
    <property type="entry name" value="PROKAR_LIPOPROTEIN"/>
    <property type="match status" value="1"/>
</dbReference>
<evidence type="ECO:0000313" key="3">
    <source>
        <dbReference type="EMBL" id="REG94761.1"/>
    </source>
</evidence>
<evidence type="ECO:0000259" key="2">
    <source>
        <dbReference type="Pfam" id="PF14292"/>
    </source>
</evidence>
<reference evidence="3 4" key="1">
    <citation type="submission" date="2018-08" db="EMBL/GenBank/DDBJ databases">
        <title>Genomic Encyclopedia of Archaeal and Bacterial Type Strains, Phase II (KMG-II): from individual species to whole genera.</title>
        <authorList>
            <person name="Goeker M."/>
        </authorList>
    </citation>
    <scope>NUCLEOTIDE SEQUENCE [LARGE SCALE GENOMIC DNA]</scope>
    <source>
        <strain evidence="3 4">DSM 100880</strain>
    </source>
</reference>
<dbReference type="RefSeq" id="WP_115814466.1">
    <property type="nucleotide sequence ID" value="NZ_QUNI01000012.1"/>
</dbReference>
<dbReference type="EMBL" id="QUNI01000012">
    <property type="protein sequence ID" value="REG94761.1"/>
    <property type="molecule type" value="Genomic_DNA"/>
</dbReference>